<dbReference type="EMBL" id="JBJUIK010000005">
    <property type="protein sequence ID" value="KAL3527341.1"/>
    <property type="molecule type" value="Genomic_DNA"/>
</dbReference>
<reference evidence="1 2" key="1">
    <citation type="submission" date="2024-11" db="EMBL/GenBank/DDBJ databases">
        <title>A near-complete genome assembly of Cinchona calisaya.</title>
        <authorList>
            <person name="Lian D.C."/>
            <person name="Zhao X.W."/>
            <person name="Wei L."/>
        </authorList>
    </citation>
    <scope>NUCLEOTIDE SEQUENCE [LARGE SCALE GENOMIC DNA]</scope>
    <source>
        <tissue evidence="1">Nenye</tissue>
    </source>
</reference>
<proteinExistence type="predicted"/>
<accession>A0ABD3A6F4</accession>
<evidence type="ECO:0000313" key="2">
    <source>
        <dbReference type="Proteomes" id="UP001630127"/>
    </source>
</evidence>
<name>A0ABD3A6F4_9GENT</name>
<dbReference type="AlphaFoldDB" id="A0ABD3A6F4"/>
<gene>
    <name evidence="1" type="ORF">ACH5RR_011997</name>
</gene>
<organism evidence="1 2">
    <name type="scientific">Cinchona calisaya</name>
    <dbReference type="NCBI Taxonomy" id="153742"/>
    <lineage>
        <taxon>Eukaryota</taxon>
        <taxon>Viridiplantae</taxon>
        <taxon>Streptophyta</taxon>
        <taxon>Embryophyta</taxon>
        <taxon>Tracheophyta</taxon>
        <taxon>Spermatophyta</taxon>
        <taxon>Magnoliopsida</taxon>
        <taxon>eudicotyledons</taxon>
        <taxon>Gunneridae</taxon>
        <taxon>Pentapetalae</taxon>
        <taxon>asterids</taxon>
        <taxon>lamiids</taxon>
        <taxon>Gentianales</taxon>
        <taxon>Rubiaceae</taxon>
        <taxon>Cinchonoideae</taxon>
        <taxon>Cinchoneae</taxon>
        <taxon>Cinchona</taxon>
    </lineage>
</organism>
<protein>
    <submittedName>
        <fullName evidence="1">Uncharacterized protein</fullName>
    </submittedName>
</protein>
<keyword evidence="2" id="KW-1185">Reference proteome</keyword>
<comment type="caution">
    <text evidence="1">The sequence shown here is derived from an EMBL/GenBank/DDBJ whole genome shotgun (WGS) entry which is preliminary data.</text>
</comment>
<evidence type="ECO:0000313" key="1">
    <source>
        <dbReference type="EMBL" id="KAL3527341.1"/>
    </source>
</evidence>
<dbReference type="Proteomes" id="UP001630127">
    <property type="component" value="Unassembled WGS sequence"/>
</dbReference>
<sequence>MTKAWQISSGEKVHSDFPPMRKFKILVNNALIYAAPFKAKTAVLNEDLLPIIEQNNFTNKYLQVFGEHLSVKIPPSTSSISLLVVASSSKQPSGYKSALDTLIFKPYEISNQLRTEISSPKIDSELQSRIDKIEQAIKLAYVSDSPSPKTKDDKQKASILSLIGLNQFLILSQSLKLLSLSPMTSLSLEFNLLLVLGRSPISSTILGLPILIFF</sequence>